<comment type="caution">
    <text evidence="3">The sequence shown here is derived from an EMBL/GenBank/DDBJ whole genome shotgun (WGS) entry which is preliminary data.</text>
</comment>
<sequence length="674" mass="75527">MEQPNPTFAKIPILDTAPQQESGTGSASESSAKKKGMTIALTTEDIHKRRNDVKARTTLLLALPDEHQLRFSNSGKGEVNTASIPTSSIQISPASADVAAASISHDTIDEDDIEEMDIKWNMALLSMRADRFWKKTGKKITIQGWDWSYMANEEENHALASDDTAPTEFTLMAKSSSSSENEVFDNSLCFKSCKKNTDSLNTRITNLKEALSDSKTNLYHYKLALSQVEARLIEFKTQDIKFCEKIRGLEFNVKNKNIKIENLMNVQEQIKKEQEGLDSKLTGFESASKDLDTLLGSQRSDKNNEGLGYHIVPPSLPAQIYSPPKKDMSWTGLPEFNDDTITDYSRPSPSIKNSPTVIKTNKVETVRKPSVKYAEMYRNTLKSPKASVDESMLWYRRLGHLNFKTMNKLVRHNLVKDETSGILRNFITEIENQKELKVKIIRCDNGGEFKNTEMNEFCTRKGIKREFSNARTSQQNRVAKRRNRTLIEAAKTMLADAKLPVIFGLKQLTLTLAIGFLKPFGCHVMILNTLDHLGKFDAKGDEGYFIGYSMSSIAFRVFNKRTKKVEENLHVDFLENKLIEKGAGLNWLFDIDTLTNSTNYVPVMVAGTSSTNFSSTKEVASQDVKKDVSSLRYIALLNCGNSNPTATSKNPSADQMETLTVESAIPTVSSPVPH</sequence>
<dbReference type="PANTHER" id="PTHR42648">
    <property type="entry name" value="TRANSPOSASE, PUTATIVE-RELATED"/>
    <property type="match status" value="1"/>
</dbReference>
<proteinExistence type="predicted"/>
<feature type="domain" description="Integrase catalytic" evidence="2">
    <location>
        <begin position="365"/>
        <end position="488"/>
    </location>
</feature>
<dbReference type="InterPro" id="IPR001584">
    <property type="entry name" value="Integrase_cat-core"/>
</dbReference>
<dbReference type="Gene3D" id="3.30.420.10">
    <property type="entry name" value="Ribonuclease H-like superfamily/Ribonuclease H"/>
    <property type="match status" value="1"/>
</dbReference>
<dbReference type="SUPFAM" id="SSF53098">
    <property type="entry name" value="Ribonuclease H-like"/>
    <property type="match status" value="1"/>
</dbReference>
<feature type="compositionally biased region" description="Low complexity" evidence="1">
    <location>
        <begin position="21"/>
        <end position="30"/>
    </location>
</feature>
<reference evidence="3" key="1">
    <citation type="journal article" date="2019" name="Sci. Rep.">
        <title>Draft genome of Tanacetum cinerariifolium, the natural source of mosquito coil.</title>
        <authorList>
            <person name="Yamashiro T."/>
            <person name="Shiraishi A."/>
            <person name="Satake H."/>
            <person name="Nakayama K."/>
        </authorList>
    </citation>
    <scope>NUCLEOTIDE SEQUENCE</scope>
</reference>
<evidence type="ECO:0000259" key="2">
    <source>
        <dbReference type="PROSITE" id="PS50994"/>
    </source>
</evidence>
<dbReference type="Pfam" id="PF13976">
    <property type="entry name" value="gag_pre-integrs"/>
    <property type="match status" value="1"/>
</dbReference>
<accession>A0A6L2KXK8</accession>
<dbReference type="GO" id="GO:0003676">
    <property type="term" value="F:nucleic acid binding"/>
    <property type="evidence" value="ECO:0007669"/>
    <property type="project" value="InterPro"/>
</dbReference>
<dbReference type="PROSITE" id="PS50994">
    <property type="entry name" value="INTEGRASE"/>
    <property type="match status" value="1"/>
</dbReference>
<dbReference type="InterPro" id="IPR025724">
    <property type="entry name" value="GAG-pre-integrase_dom"/>
</dbReference>
<dbReference type="InterPro" id="IPR057670">
    <property type="entry name" value="SH3_retrovirus"/>
</dbReference>
<dbReference type="InterPro" id="IPR039537">
    <property type="entry name" value="Retrotran_Ty1/copia-like"/>
</dbReference>
<evidence type="ECO:0000313" key="3">
    <source>
        <dbReference type="EMBL" id="GEU53520.1"/>
    </source>
</evidence>
<dbReference type="InterPro" id="IPR012337">
    <property type="entry name" value="RNaseH-like_sf"/>
</dbReference>
<protein>
    <recommendedName>
        <fullName evidence="2">Integrase catalytic domain-containing protein</fullName>
    </recommendedName>
</protein>
<dbReference type="EMBL" id="BKCJ010003186">
    <property type="protein sequence ID" value="GEU53520.1"/>
    <property type="molecule type" value="Genomic_DNA"/>
</dbReference>
<dbReference type="PANTHER" id="PTHR42648:SF32">
    <property type="entry name" value="RIBONUCLEASE H-LIKE DOMAIN, GAG-PRE-INTEGRASE DOMAIN PROTEIN-RELATED"/>
    <property type="match status" value="1"/>
</dbReference>
<evidence type="ECO:0000256" key="1">
    <source>
        <dbReference type="SAM" id="MobiDB-lite"/>
    </source>
</evidence>
<dbReference type="AlphaFoldDB" id="A0A6L2KXK8"/>
<dbReference type="Pfam" id="PF25597">
    <property type="entry name" value="SH3_retrovirus"/>
    <property type="match status" value="1"/>
</dbReference>
<dbReference type="GO" id="GO:0015074">
    <property type="term" value="P:DNA integration"/>
    <property type="evidence" value="ECO:0007669"/>
    <property type="project" value="InterPro"/>
</dbReference>
<name>A0A6L2KXK8_TANCI</name>
<organism evidence="3">
    <name type="scientific">Tanacetum cinerariifolium</name>
    <name type="common">Dalmatian daisy</name>
    <name type="synonym">Chrysanthemum cinerariifolium</name>
    <dbReference type="NCBI Taxonomy" id="118510"/>
    <lineage>
        <taxon>Eukaryota</taxon>
        <taxon>Viridiplantae</taxon>
        <taxon>Streptophyta</taxon>
        <taxon>Embryophyta</taxon>
        <taxon>Tracheophyta</taxon>
        <taxon>Spermatophyta</taxon>
        <taxon>Magnoliopsida</taxon>
        <taxon>eudicotyledons</taxon>
        <taxon>Gunneridae</taxon>
        <taxon>Pentapetalae</taxon>
        <taxon>asterids</taxon>
        <taxon>campanulids</taxon>
        <taxon>Asterales</taxon>
        <taxon>Asteraceae</taxon>
        <taxon>Asteroideae</taxon>
        <taxon>Anthemideae</taxon>
        <taxon>Anthemidinae</taxon>
        <taxon>Tanacetum</taxon>
    </lineage>
</organism>
<dbReference type="InterPro" id="IPR036397">
    <property type="entry name" value="RNaseH_sf"/>
</dbReference>
<feature type="region of interest" description="Disordered" evidence="1">
    <location>
        <begin position="1"/>
        <end position="36"/>
    </location>
</feature>
<gene>
    <name evidence="3" type="ORF">Tci_025498</name>
</gene>